<dbReference type="AlphaFoldDB" id="A0A381V2M6"/>
<accession>A0A381V2M6</accession>
<evidence type="ECO:0000313" key="2">
    <source>
        <dbReference type="EMBL" id="SVA34605.1"/>
    </source>
</evidence>
<dbReference type="InterPro" id="IPR036249">
    <property type="entry name" value="Thioredoxin-like_sf"/>
</dbReference>
<dbReference type="InterPro" id="IPR047262">
    <property type="entry name" value="PRX-like1"/>
</dbReference>
<dbReference type="PANTHER" id="PTHR43640">
    <property type="entry name" value="OS07G0260300 PROTEIN"/>
    <property type="match status" value="1"/>
</dbReference>
<protein>
    <recommendedName>
        <fullName evidence="1">Thioredoxin domain-containing protein</fullName>
    </recommendedName>
</protein>
<name>A0A381V2M6_9ZZZZ</name>
<dbReference type="Pfam" id="PF08534">
    <property type="entry name" value="Redoxin"/>
    <property type="match status" value="1"/>
</dbReference>
<evidence type="ECO:0000259" key="1">
    <source>
        <dbReference type="PROSITE" id="PS51352"/>
    </source>
</evidence>
<dbReference type="PROSITE" id="PS51352">
    <property type="entry name" value="THIOREDOXIN_2"/>
    <property type="match status" value="1"/>
</dbReference>
<proteinExistence type="predicted"/>
<organism evidence="2">
    <name type="scientific">marine metagenome</name>
    <dbReference type="NCBI Taxonomy" id="408172"/>
    <lineage>
        <taxon>unclassified sequences</taxon>
        <taxon>metagenomes</taxon>
        <taxon>ecological metagenomes</taxon>
    </lineage>
</organism>
<dbReference type="PANTHER" id="PTHR43640:SF1">
    <property type="entry name" value="THIOREDOXIN-DEPENDENT PEROXIREDOXIN"/>
    <property type="match status" value="1"/>
</dbReference>
<gene>
    <name evidence="2" type="ORF">METZ01_LOCUS87459</name>
</gene>
<dbReference type="InterPro" id="IPR013766">
    <property type="entry name" value="Thioredoxin_domain"/>
</dbReference>
<feature type="domain" description="Thioredoxin" evidence="1">
    <location>
        <begin position="11"/>
        <end position="167"/>
    </location>
</feature>
<dbReference type="InterPro" id="IPR013740">
    <property type="entry name" value="Redoxin"/>
</dbReference>
<dbReference type="SUPFAM" id="SSF52833">
    <property type="entry name" value="Thioredoxin-like"/>
    <property type="match status" value="1"/>
</dbReference>
<dbReference type="Gene3D" id="3.40.30.10">
    <property type="entry name" value="Glutaredoxin"/>
    <property type="match status" value="1"/>
</dbReference>
<dbReference type="GO" id="GO:0016491">
    <property type="term" value="F:oxidoreductase activity"/>
    <property type="evidence" value="ECO:0007669"/>
    <property type="project" value="InterPro"/>
</dbReference>
<reference evidence="2" key="1">
    <citation type="submission" date="2018-05" db="EMBL/GenBank/DDBJ databases">
        <authorList>
            <person name="Lanie J.A."/>
            <person name="Ng W.-L."/>
            <person name="Kazmierczak K.M."/>
            <person name="Andrzejewski T.M."/>
            <person name="Davidsen T.M."/>
            <person name="Wayne K.J."/>
            <person name="Tettelin H."/>
            <person name="Glass J.I."/>
            <person name="Rusch D."/>
            <person name="Podicherti R."/>
            <person name="Tsui H.-C.T."/>
            <person name="Winkler M.E."/>
        </authorList>
    </citation>
    <scope>NUCLEOTIDE SEQUENCE</scope>
</reference>
<dbReference type="EMBL" id="UINC01007690">
    <property type="protein sequence ID" value="SVA34605.1"/>
    <property type="molecule type" value="Genomic_DNA"/>
</dbReference>
<sequence>MLLTAVEAGELELGSEMPLAEVKMVDVSGKNVSLKDAMGENGLLVVFSCNTCPWVDAWEDRYISVSKLSQKKDVGMIAINPNQGSRNKGDGLDDMQSRAKKAKYDFYYTLDKESKLASAFGATRTPHIYLFNNKGTLVYRGAIDDNARKPKKVEKAYLMDAIDAMVTGEKIETASTKALGCGIKYASNK</sequence>